<dbReference type="NCBIfam" id="TIGR02937">
    <property type="entry name" value="sigma70-ECF"/>
    <property type="match status" value="1"/>
</dbReference>
<keyword evidence="10" id="KW-1185">Reference proteome</keyword>
<dbReference type="InterPro" id="IPR013325">
    <property type="entry name" value="RNA_pol_sigma_r2"/>
</dbReference>
<dbReference type="InterPro" id="IPR039425">
    <property type="entry name" value="RNA_pol_sigma-70-like"/>
</dbReference>
<dbReference type="Proteomes" id="UP000765802">
    <property type="component" value="Unassembled WGS sequence"/>
</dbReference>
<keyword evidence="5 6" id="KW-0804">Transcription</keyword>
<evidence type="ECO:0000313" key="9">
    <source>
        <dbReference type="EMBL" id="MBC6490719.1"/>
    </source>
</evidence>
<dbReference type="InterPro" id="IPR000838">
    <property type="entry name" value="RNA_pol_sigma70_ECF_CS"/>
</dbReference>
<keyword evidence="2 6" id="KW-0805">Transcription regulation</keyword>
<dbReference type="PROSITE" id="PS01063">
    <property type="entry name" value="SIGMA70_ECF"/>
    <property type="match status" value="1"/>
</dbReference>
<evidence type="ECO:0000259" key="8">
    <source>
        <dbReference type="Pfam" id="PF08281"/>
    </source>
</evidence>
<evidence type="ECO:0000256" key="3">
    <source>
        <dbReference type="ARBA" id="ARBA00023082"/>
    </source>
</evidence>
<dbReference type="SUPFAM" id="SSF88946">
    <property type="entry name" value="Sigma2 domain of RNA polymerase sigma factors"/>
    <property type="match status" value="1"/>
</dbReference>
<evidence type="ECO:0000259" key="7">
    <source>
        <dbReference type="Pfam" id="PF04542"/>
    </source>
</evidence>
<evidence type="ECO:0000313" key="10">
    <source>
        <dbReference type="Proteomes" id="UP000765802"/>
    </source>
</evidence>
<dbReference type="InterPro" id="IPR013249">
    <property type="entry name" value="RNA_pol_sigma70_r4_t2"/>
</dbReference>
<evidence type="ECO:0000256" key="5">
    <source>
        <dbReference type="ARBA" id="ARBA00023163"/>
    </source>
</evidence>
<evidence type="ECO:0000256" key="2">
    <source>
        <dbReference type="ARBA" id="ARBA00023015"/>
    </source>
</evidence>
<reference evidence="9 10" key="1">
    <citation type="submission" date="2016-07" db="EMBL/GenBank/DDBJ databases">
        <title>Genome analysis of Flavihumibacter stibioxidans YS-17.</title>
        <authorList>
            <person name="Shi K."/>
            <person name="Han Y."/>
            <person name="Wang G."/>
        </authorList>
    </citation>
    <scope>NUCLEOTIDE SEQUENCE [LARGE SCALE GENOMIC DNA]</scope>
    <source>
        <strain evidence="9 10">YS-17</strain>
    </source>
</reference>
<evidence type="ECO:0000256" key="1">
    <source>
        <dbReference type="ARBA" id="ARBA00010641"/>
    </source>
</evidence>
<keyword evidence="4 6" id="KW-0238">DNA-binding</keyword>
<dbReference type="RefSeq" id="WP_187256075.1">
    <property type="nucleotide sequence ID" value="NZ_JBHULF010000014.1"/>
</dbReference>
<evidence type="ECO:0000256" key="6">
    <source>
        <dbReference type="RuleBase" id="RU000716"/>
    </source>
</evidence>
<feature type="domain" description="RNA polymerase sigma factor 70 region 4 type 2" evidence="8">
    <location>
        <begin position="127"/>
        <end position="178"/>
    </location>
</feature>
<dbReference type="PANTHER" id="PTHR43133:SF8">
    <property type="entry name" value="RNA POLYMERASE SIGMA FACTOR HI_1459-RELATED"/>
    <property type="match status" value="1"/>
</dbReference>
<dbReference type="CDD" id="cd06171">
    <property type="entry name" value="Sigma70_r4"/>
    <property type="match status" value="1"/>
</dbReference>
<accession>A0ABR7M855</accession>
<dbReference type="SUPFAM" id="SSF88659">
    <property type="entry name" value="Sigma3 and sigma4 domains of RNA polymerase sigma factors"/>
    <property type="match status" value="1"/>
</dbReference>
<feature type="domain" description="RNA polymerase sigma-70 region 2" evidence="7">
    <location>
        <begin position="21"/>
        <end position="88"/>
    </location>
</feature>
<protein>
    <recommendedName>
        <fullName evidence="6">RNA polymerase sigma factor</fullName>
    </recommendedName>
</protein>
<dbReference type="InterPro" id="IPR007627">
    <property type="entry name" value="RNA_pol_sigma70_r2"/>
</dbReference>
<dbReference type="EMBL" id="MBUA01000012">
    <property type="protein sequence ID" value="MBC6490719.1"/>
    <property type="molecule type" value="Genomic_DNA"/>
</dbReference>
<dbReference type="Gene3D" id="1.10.10.10">
    <property type="entry name" value="Winged helix-like DNA-binding domain superfamily/Winged helix DNA-binding domain"/>
    <property type="match status" value="1"/>
</dbReference>
<comment type="caution">
    <text evidence="9">The sequence shown here is derived from an EMBL/GenBank/DDBJ whole genome shotgun (WGS) entry which is preliminary data.</text>
</comment>
<dbReference type="Gene3D" id="1.10.1740.10">
    <property type="match status" value="1"/>
</dbReference>
<dbReference type="PANTHER" id="PTHR43133">
    <property type="entry name" value="RNA POLYMERASE ECF-TYPE SIGMA FACTO"/>
    <property type="match status" value="1"/>
</dbReference>
<name>A0ABR7M855_9BACT</name>
<evidence type="ECO:0000256" key="4">
    <source>
        <dbReference type="ARBA" id="ARBA00023125"/>
    </source>
</evidence>
<keyword evidence="3 6" id="KW-0731">Sigma factor</keyword>
<comment type="similarity">
    <text evidence="1 6">Belongs to the sigma-70 factor family. ECF subfamily.</text>
</comment>
<gene>
    <name evidence="9" type="ORF">BC349_06725</name>
</gene>
<dbReference type="Pfam" id="PF08281">
    <property type="entry name" value="Sigma70_r4_2"/>
    <property type="match status" value="1"/>
</dbReference>
<sequence>MNESELIERLQQREEAAFRQLVEGWKDRIYNTALGLLQQAEDAEDITQEVFVTAWRSLDGYRSEAGLTTWLYRIAVNKSLDLLRSRKRKKRFAFVRSIWGQDGSLESDAPDFHHPGVQLEKKQEAARLFRAIRQLPDSQQVAFSLQKLEGLTIAEIAVVMELSASAVESLLHRGKANLRKILTTHHEENKGT</sequence>
<organism evidence="9 10">
    <name type="scientific">Flavihumibacter stibioxidans</name>
    <dbReference type="NCBI Taxonomy" id="1834163"/>
    <lineage>
        <taxon>Bacteria</taxon>
        <taxon>Pseudomonadati</taxon>
        <taxon>Bacteroidota</taxon>
        <taxon>Chitinophagia</taxon>
        <taxon>Chitinophagales</taxon>
        <taxon>Chitinophagaceae</taxon>
        <taxon>Flavihumibacter</taxon>
    </lineage>
</organism>
<dbReference type="InterPro" id="IPR036388">
    <property type="entry name" value="WH-like_DNA-bd_sf"/>
</dbReference>
<dbReference type="InterPro" id="IPR014284">
    <property type="entry name" value="RNA_pol_sigma-70_dom"/>
</dbReference>
<dbReference type="InterPro" id="IPR013324">
    <property type="entry name" value="RNA_pol_sigma_r3/r4-like"/>
</dbReference>
<proteinExistence type="inferred from homology"/>
<dbReference type="Pfam" id="PF04542">
    <property type="entry name" value="Sigma70_r2"/>
    <property type="match status" value="1"/>
</dbReference>